<proteinExistence type="predicted"/>
<dbReference type="EC" id="3.1.-.-" evidence="2"/>
<reference evidence="2 3" key="1">
    <citation type="submission" date="2024-08" db="EMBL/GenBank/DDBJ databases">
        <title>Draft Genome Sequence of Legionella lytica strain DSB2004, Isolated From a Fire Sprinkler System.</title>
        <authorList>
            <person name="Everhart A.D."/>
            <person name="Kidane D.T."/>
            <person name="Farone A.L."/>
            <person name="Farone M.B."/>
        </authorList>
    </citation>
    <scope>NUCLEOTIDE SEQUENCE [LARGE SCALE GENOMIC DNA]</scope>
    <source>
        <strain evidence="2 3">DSB2004</strain>
    </source>
</reference>
<organism evidence="2 3">
    <name type="scientific">Legionella lytica</name>
    <dbReference type="NCBI Taxonomy" id="96232"/>
    <lineage>
        <taxon>Bacteria</taxon>
        <taxon>Pseudomonadati</taxon>
        <taxon>Pseudomonadota</taxon>
        <taxon>Gammaproteobacteria</taxon>
        <taxon>Legionellales</taxon>
        <taxon>Legionellaceae</taxon>
        <taxon>Legionella</taxon>
    </lineage>
</organism>
<keyword evidence="2" id="KW-0378">Hydrolase</keyword>
<name>A0ABW8DA80_9GAMM</name>
<evidence type="ECO:0000313" key="3">
    <source>
        <dbReference type="Proteomes" id="UP001615550"/>
    </source>
</evidence>
<accession>A0ABW8DA80</accession>
<comment type="caution">
    <text evidence="2">The sequence shown here is derived from an EMBL/GenBank/DDBJ whole genome shotgun (WGS) entry which is preliminary data.</text>
</comment>
<dbReference type="RefSeq" id="WP_400188428.1">
    <property type="nucleotide sequence ID" value="NZ_JBGORX010000007.1"/>
</dbReference>
<evidence type="ECO:0000313" key="2">
    <source>
        <dbReference type="EMBL" id="MFJ1269614.1"/>
    </source>
</evidence>
<evidence type="ECO:0000259" key="1">
    <source>
        <dbReference type="Pfam" id="PF08885"/>
    </source>
</evidence>
<keyword evidence="3" id="KW-1185">Reference proteome</keyword>
<protein>
    <submittedName>
        <fullName evidence="2">GSCFA domain-containing protein</fullName>
        <ecNumber evidence="2">3.1.-.-</ecNumber>
    </submittedName>
</protein>
<sequence length="513" mass="58461">MKKVFKSTQMFNLTDEESQLILQGFSKIEPHGRWTDGKLAKISIPLPECSPRHLLLAFELTSFVPPPLKKQRVDICVNGKNYKSWFLEKNNKETKMLYVNLSEQEIKNKQININFKLPDCCQPMVFSNSTDDRYLSFSLFKITVSQCSELDISKALKEDCGPIIVRHHPYTELLDFQFWRPSVSDVPTHRVDPVISTRFKISKTARIGTAGSCFAQHIANNLTKMGFNYFITESGAHLPESIRRENNYGIFSARFGNIYTTAQLLQLFDEAFGFYSPTEQAWVHRDGYFIDPYRQQVVPAGFESVSSLLMDRQAHLSAVRQLFAECDIFIFTLGLTEAWRSKIDGAVFSAAPGVVAGEYAPSRYEFINFDLDGVYSPLENFLIKLKHINSSAKVLLTVSPVPLIATYENRSVLVSTTYSKSVLRVAAENAIKRFDWVDYFPSFEIITSSFSGGLYYEKNWREVNALGIAHVMRCFTKHYLENSPISDRDGPIAYTASQDNIICDEEIMNSIHI</sequence>
<dbReference type="InterPro" id="IPR014982">
    <property type="entry name" value="GSCFA"/>
</dbReference>
<dbReference type="Pfam" id="PF08885">
    <property type="entry name" value="GSCFA"/>
    <property type="match status" value="1"/>
</dbReference>
<dbReference type="EMBL" id="JBGORX010000007">
    <property type="protein sequence ID" value="MFJ1269614.1"/>
    <property type="molecule type" value="Genomic_DNA"/>
</dbReference>
<dbReference type="GO" id="GO:0016787">
    <property type="term" value="F:hydrolase activity"/>
    <property type="evidence" value="ECO:0007669"/>
    <property type="project" value="UniProtKB-KW"/>
</dbReference>
<gene>
    <name evidence="2" type="ORF">ACD661_13690</name>
</gene>
<feature type="domain" description="GSCFA" evidence="1">
    <location>
        <begin position="207"/>
        <end position="475"/>
    </location>
</feature>
<dbReference type="Proteomes" id="UP001615550">
    <property type="component" value="Unassembled WGS sequence"/>
</dbReference>